<evidence type="ECO:0000313" key="3">
    <source>
        <dbReference type="Proteomes" id="UP001595912"/>
    </source>
</evidence>
<organism evidence="2 3">
    <name type="scientific">Dactylosporangium cerinum</name>
    <dbReference type="NCBI Taxonomy" id="1434730"/>
    <lineage>
        <taxon>Bacteria</taxon>
        <taxon>Bacillati</taxon>
        <taxon>Actinomycetota</taxon>
        <taxon>Actinomycetes</taxon>
        <taxon>Micromonosporales</taxon>
        <taxon>Micromonosporaceae</taxon>
        <taxon>Dactylosporangium</taxon>
    </lineage>
</organism>
<gene>
    <name evidence="2" type="ORF">ACFPIJ_61630</name>
</gene>
<dbReference type="EMBL" id="JBHSIU010000130">
    <property type="protein sequence ID" value="MFC5008205.1"/>
    <property type="molecule type" value="Genomic_DNA"/>
</dbReference>
<keyword evidence="3" id="KW-1185">Reference proteome</keyword>
<feature type="region of interest" description="Disordered" evidence="1">
    <location>
        <begin position="1"/>
        <end position="22"/>
    </location>
</feature>
<comment type="caution">
    <text evidence="2">The sequence shown here is derived from an EMBL/GenBank/DDBJ whole genome shotgun (WGS) entry which is preliminary data.</text>
</comment>
<sequence length="51" mass="5464">MRPWTPWDTFGGTEPDTRAGGIPHHIAEHLDLVVFRAGPGTFPGPGANAVR</sequence>
<reference evidence="3" key="1">
    <citation type="journal article" date="2019" name="Int. J. Syst. Evol. Microbiol.">
        <title>The Global Catalogue of Microorganisms (GCM) 10K type strain sequencing project: providing services to taxonomists for standard genome sequencing and annotation.</title>
        <authorList>
            <consortium name="The Broad Institute Genomics Platform"/>
            <consortium name="The Broad Institute Genome Sequencing Center for Infectious Disease"/>
            <person name="Wu L."/>
            <person name="Ma J."/>
        </authorList>
    </citation>
    <scope>NUCLEOTIDE SEQUENCE [LARGE SCALE GENOMIC DNA]</scope>
    <source>
        <strain evidence="3">CGMCC 4.7152</strain>
    </source>
</reference>
<name>A0ABV9WHK3_9ACTN</name>
<evidence type="ECO:0000256" key="1">
    <source>
        <dbReference type="SAM" id="MobiDB-lite"/>
    </source>
</evidence>
<accession>A0ABV9WHK3</accession>
<proteinExistence type="predicted"/>
<dbReference type="Proteomes" id="UP001595912">
    <property type="component" value="Unassembled WGS sequence"/>
</dbReference>
<dbReference type="RefSeq" id="WP_380128856.1">
    <property type="nucleotide sequence ID" value="NZ_JBHSIU010000130.1"/>
</dbReference>
<evidence type="ECO:0000313" key="2">
    <source>
        <dbReference type="EMBL" id="MFC5008205.1"/>
    </source>
</evidence>
<protein>
    <submittedName>
        <fullName evidence="2">Uncharacterized protein</fullName>
    </submittedName>
</protein>